<reference evidence="2 3" key="1">
    <citation type="submission" date="2019-06" db="EMBL/GenBank/DDBJ databases">
        <title>Description of Kitasatospora acidophila sp. nov. isolated from pine grove soil, and reclassification of Streptomyces novaecaesareae to Kitasatospora novaeceasareae comb. nov.</title>
        <authorList>
            <person name="Kim M.J."/>
        </authorList>
    </citation>
    <scope>NUCLEOTIDE SEQUENCE [LARGE SCALE GENOMIC DNA]</scope>
    <source>
        <strain evidence="2 3">MMS16-CNU292</strain>
    </source>
</reference>
<accession>A0A540VZ11</accession>
<evidence type="ECO:0000313" key="2">
    <source>
        <dbReference type="EMBL" id="TQF01967.1"/>
    </source>
</evidence>
<sequence>MYDRSPEWLLEHRGMESASTVSALADYRPVAAGMAFATNQEFQGPQSGGSLVIGGACLSGCAARLDRLRLEFVADTVHPLLLAACAGTPCVLYLPIAEEAIVSGPSIGLPAWQSFGDRLEVFVNALADAIPDGQRPILIRTDAPEVSTHLETAADQVSVLLDQREMEELYTIVPARAQRPGTARLRQYRRSIVSYLPSVVAALTGYADVQHVVVAENFHQVRAIDAARRLLPALAPSARLDHLAHLPSPSVSGTSRMARASERSVIFCGEAPEAQAEKVRRMPAAVRCFWERVWPPPSDARGGPDGQDLVAALLERARALLRDADRSYASSANSAPFDDRLESFEGTTPS</sequence>
<feature type="region of interest" description="Disordered" evidence="1">
    <location>
        <begin position="325"/>
        <end position="350"/>
    </location>
</feature>
<evidence type="ECO:0000313" key="3">
    <source>
        <dbReference type="Proteomes" id="UP000319103"/>
    </source>
</evidence>
<name>A0A540VZ11_9ACTN</name>
<dbReference type="OrthoDB" id="9758243at2"/>
<protein>
    <submittedName>
        <fullName evidence="2">Uncharacterized protein</fullName>
    </submittedName>
</protein>
<proteinExistence type="predicted"/>
<evidence type="ECO:0000256" key="1">
    <source>
        <dbReference type="SAM" id="MobiDB-lite"/>
    </source>
</evidence>
<organism evidence="2 3">
    <name type="scientific">Kitasatospora acidiphila</name>
    <dbReference type="NCBI Taxonomy" id="2567942"/>
    <lineage>
        <taxon>Bacteria</taxon>
        <taxon>Bacillati</taxon>
        <taxon>Actinomycetota</taxon>
        <taxon>Actinomycetes</taxon>
        <taxon>Kitasatosporales</taxon>
        <taxon>Streptomycetaceae</taxon>
        <taxon>Kitasatospora</taxon>
    </lineage>
</organism>
<dbReference type="RefSeq" id="WP_141632689.1">
    <property type="nucleotide sequence ID" value="NZ_VIGB01000003.1"/>
</dbReference>
<gene>
    <name evidence="2" type="ORF">E6W39_06375</name>
</gene>
<dbReference type="EMBL" id="VIGB01000003">
    <property type="protein sequence ID" value="TQF01967.1"/>
    <property type="molecule type" value="Genomic_DNA"/>
</dbReference>
<comment type="caution">
    <text evidence="2">The sequence shown here is derived from an EMBL/GenBank/DDBJ whole genome shotgun (WGS) entry which is preliminary data.</text>
</comment>
<keyword evidence="3" id="KW-1185">Reference proteome</keyword>
<dbReference type="Proteomes" id="UP000319103">
    <property type="component" value="Unassembled WGS sequence"/>
</dbReference>
<dbReference type="AlphaFoldDB" id="A0A540VZ11"/>